<evidence type="ECO:0000256" key="1">
    <source>
        <dbReference type="SAM" id="Coils"/>
    </source>
</evidence>
<dbReference type="EMBL" id="PIPW01000001">
    <property type="protein sequence ID" value="RUO54562.1"/>
    <property type="molecule type" value="Genomic_DNA"/>
</dbReference>
<evidence type="ECO:0000313" key="2">
    <source>
        <dbReference type="EMBL" id="RUO54562.1"/>
    </source>
</evidence>
<dbReference type="RefSeq" id="WP_157984236.1">
    <property type="nucleotide sequence ID" value="NZ_JBHLTZ010000004.1"/>
</dbReference>
<feature type="coiled-coil region" evidence="1">
    <location>
        <begin position="110"/>
        <end position="137"/>
    </location>
</feature>
<protein>
    <submittedName>
        <fullName evidence="2">Uncharacterized protein</fullName>
    </submittedName>
</protein>
<proteinExistence type="predicted"/>
<name>A0A432Y0U2_9GAMM</name>
<dbReference type="AlphaFoldDB" id="A0A432Y0U2"/>
<organism evidence="2 3">
    <name type="scientific">Pseudidiomarina halophila</name>
    <dbReference type="NCBI Taxonomy" id="1449799"/>
    <lineage>
        <taxon>Bacteria</taxon>
        <taxon>Pseudomonadati</taxon>
        <taxon>Pseudomonadota</taxon>
        <taxon>Gammaproteobacteria</taxon>
        <taxon>Alteromonadales</taxon>
        <taxon>Idiomarinaceae</taxon>
        <taxon>Pseudidiomarina</taxon>
    </lineage>
</organism>
<sequence length="147" mass="17181">MANPQAEKNYQTFRAFVQLHCIENDWDDYVLPDKLDLNKKRIARECEFDRKRITGNTKILRLYNLIKRKLVKKGILVTDSRSGTEKRQHETALKIASKDSKLMSSQQQQNASLQAQLYDVTRDLKEANEKLKHLKAIEDYLMATGRL</sequence>
<comment type="caution">
    <text evidence="2">The sequence shown here is derived from an EMBL/GenBank/DDBJ whole genome shotgun (WGS) entry which is preliminary data.</text>
</comment>
<gene>
    <name evidence="2" type="ORF">CWI69_03905</name>
</gene>
<dbReference type="OrthoDB" id="6400592at2"/>
<keyword evidence="1" id="KW-0175">Coiled coil</keyword>
<keyword evidence="3" id="KW-1185">Reference proteome</keyword>
<reference evidence="3" key="1">
    <citation type="journal article" date="2018" name="Front. Microbiol.">
        <title>Genome-Based Analysis Reveals the Taxonomy and Diversity of the Family Idiomarinaceae.</title>
        <authorList>
            <person name="Liu Y."/>
            <person name="Lai Q."/>
            <person name="Shao Z."/>
        </authorList>
    </citation>
    <scope>NUCLEOTIDE SEQUENCE [LARGE SCALE GENOMIC DNA]</scope>
    <source>
        <strain evidence="3">BH195</strain>
    </source>
</reference>
<evidence type="ECO:0000313" key="3">
    <source>
        <dbReference type="Proteomes" id="UP000287198"/>
    </source>
</evidence>
<dbReference type="Proteomes" id="UP000287198">
    <property type="component" value="Unassembled WGS sequence"/>
</dbReference>
<accession>A0A432Y0U2</accession>